<dbReference type="EMBL" id="LGUG01000004">
    <property type="protein sequence ID" value="KON96621.1"/>
    <property type="molecule type" value="Genomic_DNA"/>
</dbReference>
<dbReference type="SUPFAM" id="SSF53901">
    <property type="entry name" value="Thiolase-like"/>
    <property type="match status" value="1"/>
</dbReference>
<evidence type="ECO:0000313" key="3">
    <source>
        <dbReference type="EMBL" id="KON96621.1"/>
    </source>
</evidence>
<dbReference type="STRING" id="47500.AF333_15210"/>
<dbReference type="Gene3D" id="3.40.47.10">
    <property type="match status" value="1"/>
</dbReference>
<dbReference type="AlphaFoldDB" id="A0A0M0H4H0"/>
<evidence type="ECO:0000313" key="5">
    <source>
        <dbReference type="Proteomes" id="UP000037269"/>
    </source>
</evidence>
<evidence type="ECO:0000313" key="6">
    <source>
        <dbReference type="Proteomes" id="UP000182836"/>
    </source>
</evidence>
<keyword evidence="1" id="KW-1133">Transmembrane helix</keyword>
<name>A0A0M0H4H0_ANEMI</name>
<dbReference type="Pfam" id="PF02801">
    <property type="entry name" value="Ketoacyl-synt_C"/>
    <property type="match status" value="1"/>
</dbReference>
<dbReference type="InterPro" id="IPR016039">
    <property type="entry name" value="Thiolase-like"/>
</dbReference>
<evidence type="ECO:0000313" key="4">
    <source>
        <dbReference type="EMBL" id="SDJ50880.1"/>
    </source>
</evidence>
<reference evidence="4 6" key="2">
    <citation type="submission" date="2016-10" db="EMBL/GenBank/DDBJ databases">
        <authorList>
            <person name="de Groot N.N."/>
        </authorList>
    </citation>
    <scope>NUCLEOTIDE SEQUENCE [LARGE SCALE GENOMIC DNA]</scope>
    <source>
        <strain evidence="4 6">DSM 2895</strain>
    </source>
</reference>
<keyword evidence="5" id="KW-1185">Reference proteome</keyword>
<feature type="domain" description="Beta-ketoacyl synthase C-terminal" evidence="2">
    <location>
        <begin position="19"/>
        <end position="71"/>
    </location>
</feature>
<protein>
    <submittedName>
        <fullName evidence="4">Beta-ketoacyl synthase, C-terminal domain</fullName>
    </submittedName>
</protein>
<dbReference type="EMBL" id="FNED01000019">
    <property type="protein sequence ID" value="SDJ50880.1"/>
    <property type="molecule type" value="Genomic_DNA"/>
</dbReference>
<dbReference type="Proteomes" id="UP000182836">
    <property type="component" value="Unassembled WGS sequence"/>
</dbReference>
<organism evidence="3 5">
    <name type="scientific">Aneurinibacillus migulanus</name>
    <name type="common">Bacillus migulanus</name>
    <dbReference type="NCBI Taxonomy" id="47500"/>
    <lineage>
        <taxon>Bacteria</taxon>
        <taxon>Bacillati</taxon>
        <taxon>Bacillota</taxon>
        <taxon>Bacilli</taxon>
        <taxon>Bacillales</taxon>
        <taxon>Paenibacillaceae</taxon>
        <taxon>Aneurinibacillus group</taxon>
        <taxon>Aneurinibacillus</taxon>
    </lineage>
</organism>
<reference evidence="3 5" key="1">
    <citation type="submission" date="2015-07" db="EMBL/GenBank/DDBJ databases">
        <title>Fjat-14205 dsm 2895.</title>
        <authorList>
            <person name="Liu B."/>
            <person name="Wang J."/>
            <person name="Zhu Y."/>
            <person name="Liu G."/>
            <person name="Chen Q."/>
            <person name="Chen Z."/>
            <person name="Lan J."/>
            <person name="Che J."/>
            <person name="Ge C."/>
            <person name="Shi H."/>
            <person name="Pan Z."/>
            <person name="Liu X."/>
        </authorList>
    </citation>
    <scope>NUCLEOTIDE SEQUENCE [LARGE SCALE GENOMIC DNA]</scope>
    <source>
        <strain evidence="3 5">DSM 2895</strain>
    </source>
</reference>
<keyword evidence="1" id="KW-0812">Transmembrane</keyword>
<dbReference type="GO" id="GO:0016746">
    <property type="term" value="F:acyltransferase activity"/>
    <property type="evidence" value="ECO:0007669"/>
    <property type="project" value="InterPro"/>
</dbReference>
<evidence type="ECO:0000256" key="1">
    <source>
        <dbReference type="SAM" id="Phobius"/>
    </source>
</evidence>
<feature type="transmembrane region" description="Helical" evidence="1">
    <location>
        <begin position="108"/>
        <end position="129"/>
    </location>
</feature>
<proteinExistence type="predicted"/>
<sequence length="142" mass="15750">MYLHTGELDACIVGGKRPSYVNSQALGMVENDTIEAVNHMEIFGESVAITSIKGVTGHTFGASAGMQIISSPLLSEWSVTSFHLLYMLYRMIIRVYLSYIVQFKRRLIALLSLLTVMAEIMHVFLFPGMNAKILCLMENGNG</sequence>
<keyword evidence="1" id="KW-0472">Membrane</keyword>
<dbReference type="Proteomes" id="UP000037269">
    <property type="component" value="Unassembled WGS sequence"/>
</dbReference>
<evidence type="ECO:0000259" key="2">
    <source>
        <dbReference type="Pfam" id="PF02801"/>
    </source>
</evidence>
<accession>A0A0M0H4H0</accession>
<gene>
    <name evidence="3" type="ORF">AF333_15210</name>
    <name evidence="4" type="ORF">SAMN04487909_11969</name>
</gene>
<dbReference type="PATRIC" id="fig|47500.9.peg.4467"/>
<dbReference type="InterPro" id="IPR014031">
    <property type="entry name" value="Ketoacyl_synth_C"/>
</dbReference>